<protein>
    <submittedName>
        <fullName evidence="2">Uncharacterized protein</fullName>
    </submittedName>
</protein>
<evidence type="ECO:0000313" key="2">
    <source>
        <dbReference type="EMBL" id="KKP44411.1"/>
    </source>
</evidence>
<reference evidence="2 3" key="1">
    <citation type="journal article" date="2015" name="Nature">
        <title>rRNA introns, odd ribosomes, and small enigmatic genomes across a large radiation of phyla.</title>
        <authorList>
            <person name="Brown C.T."/>
            <person name="Hug L.A."/>
            <person name="Thomas B.C."/>
            <person name="Sharon I."/>
            <person name="Castelle C.J."/>
            <person name="Singh A."/>
            <person name="Wilkins M.J."/>
            <person name="Williams K.H."/>
            <person name="Banfield J.F."/>
        </authorList>
    </citation>
    <scope>NUCLEOTIDE SEQUENCE [LARGE SCALE GENOMIC DNA]</scope>
</reference>
<comment type="caution">
    <text evidence="2">The sequence shown here is derived from an EMBL/GenBank/DDBJ whole genome shotgun (WGS) entry which is preliminary data.</text>
</comment>
<feature type="transmembrane region" description="Helical" evidence="1">
    <location>
        <begin position="79"/>
        <end position="96"/>
    </location>
</feature>
<gene>
    <name evidence="2" type="ORF">UR34_C0003G0037</name>
</gene>
<organism evidence="2 3">
    <name type="scientific">candidate division WS6 bacterium GW2011_GWC1_33_20</name>
    <dbReference type="NCBI Taxonomy" id="1619089"/>
    <lineage>
        <taxon>Bacteria</taxon>
        <taxon>Candidatus Dojkabacteria</taxon>
    </lineage>
</organism>
<keyword evidence="1" id="KW-0812">Transmembrane</keyword>
<keyword evidence="1" id="KW-1133">Transmembrane helix</keyword>
<evidence type="ECO:0000313" key="3">
    <source>
        <dbReference type="Proteomes" id="UP000034302"/>
    </source>
</evidence>
<dbReference type="Proteomes" id="UP000034302">
    <property type="component" value="Unassembled WGS sequence"/>
</dbReference>
<accession>A0A0F9ZZP8</accession>
<sequence>MVQKNFLTSDGRQQVLSEQKVDSNLSIVIYSVKEFLTWWYIRMPLWHLRMLSRIAILVDDNMSLSIVLRNFFLPWHRDFTLIGYVFGILIKTIYIPIALTTYILLCTLYFVVILIWLLLPPATLFLIIRSIISI</sequence>
<evidence type="ECO:0000256" key="1">
    <source>
        <dbReference type="SAM" id="Phobius"/>
    </source>
</evidence>
<name>A0A0F9ZZP8_9BACT</name>
<dbReference type="AlphaFoldDB" id="A0A0F9ZZP8"/>
<dbReference type="EMBL" id="LBOV01000003">
    <property type="protein sequence ID" value="KKP44411.1"/>
    <property type="molecule type" value="Genomic_DNA"/>
</dbReference>
<feature type="transmembrane region" description="Helical" evidence="1">
    <location>
        <begin position="102"/>
        <end position="128"/>
    </location>
</feature>
<proteinExistence type="predicted"/>
<keyword evidence="1" id="KW-0472">Membrane</keyword>